<evidence type="ECO:0000313" key="1">
    <source>
        <dbReference type="EMBL" id="KYO27441.1"/>
    </source>
</evidence>
<gene>
    <name evidence="1" type="ORF">Y1Q_0013464</name>
</gene>
<dbReference type="AlphaFoldDB" id="A0A151MSD1"/>
<protein>
    <submittedName>
        <fullName evidence="1">Uncharacterized protein</fullName>
    </submittedName>
</protein>
<accession>A0A151MSD1</accession>
<dbReference type="EMBL" id="AKHW03005173">
    <property type="protein sequence ID" value="KYO27441.1"/>
    <property type="molecule type" value="Genomic_DNA"/>
</dbReference>
<dbReference type="Proteomes" id="UP000050525">
    <property type="component" value="Unassembled WGS sequence"/>
</dbReference>
<evidence type="ECO:0000313" key="2">
    <source>
        <dbReference type="Proteomes" id="UP000050525"/>
    </source>
</evidence>
<keyword evidence="2" id="KW-1185">Reference proteome</keyword>
<proteinExistence type="predicted"/>
<comment type="caution">
    <text evidence="1">The sequence shown here is derived from an EMBL/GenBank/DDBJ whole genome shotgun (WGS) entry which is preliminary data.</text>
</comment>
<name>A0A151MSD1_ALLMI</name>
<reference evidence="1 2" key="1">
    <citation type="journal article" date="2012" name="Genome Biol.">
        <title>Sequencing three crocodilian genomes to illuminate the evolution of archosaurs and amniotes.</title>
        <authorList>
            <person name="St John J.A."/>
            <person name="Braun E.L."/>
            <person name="Isberg S.R."/>
            <person name="Miles L.G."/>
            <person name="Chong A.Y."/>
            <person name="Gongora J."/>
            <person name="Dalzell P."/>
            <person name="Moran C."/>
            <person name="Bed'hom B."/>
            <person name="Abzhanov A."/>
            <person name="Burgess S.C."/>
            <person name="Cooksey A.M."/>
            <person name="Castoe T.A."/>
            <person name="Crawford N.G."/>
            <person name="Densmore L.D."/>
            <person name="Drew J.C."/>
            <person name="Edwards S.V."/>
            <person name="Faircloth B.C."/>
            <person name="Fujita M.K."/>
            <person name="Greenwold M.J."/>
            <person name="Hoffmann F.G."/>
            <person name="Howard J.M."/>
            <person name="Iguchi T."/>
            <person name="Janes D.E."/>
            <person name="Khan S.Y."/>
            <person name="Kohno S."/>
            <person name="de Koning A.J."/>
            <person name="Lance S.L."/>
            <person name="McCarthy F.M."/>
            <person name="McCormack J.E."/>
            <person name="Merchant M.E."/>
            <person name="Peterson D.G."/>
            <person name="Pollock D.D."/>
            <person name="Pourmand N."/>
            <person name="Raney B.J."/>
            <person name="Roessler K.A."/>
            <person name="Sanford J.R."/>
            <person name="Sawyer R.H."/>
            <person name="Schmidt C.J."/>
            <person name="Triplett E.W."/>
            <person name="Tuberville T.D."/>
            <person name="Venegas-Anaya M."/>
            <person name="Howard J.T."/>
            <person name="Jarvis E.D."/>
            <person name="Guillette L.J.Jr."/>
            <person name="Glenn T.C."/>
            <person name="Green R.E."/>
            <person name="Ray D.A."/>
        </authorList>
    </citation>
    <scope>NUCLEOTIDE SEQUENCE [LARGE SCALE GENOMIC DNA]</scope>
    <source>
        <strain evidence="1">KSC_2009_1</strain>
    </source>
</reference>
<sequence length="98" mass="11418">MYGSNIFDVSNKKKKSCSVRAVSAPNLMGAVLCRALYKYKDKARFLRQRVEEGTEVQTALPQVKQQVHFRPDQKPFEVNENNFIVFSELWIRFLFSIS</sequence>
<organism evidence="1 2">
    <name type="scientific">Alligator mississippiensis</name>
    <name type="common">American alligator</name>
    <dbReference type="NCBI Taxonomy" id="8496"/>
    <lineage>
        <taxon>Eukaryota</taxon>
        <taxon>Metazoa</taxon>
        <taxon>Chordata</taxon>
        <taxon>Craniata</taxon>
        <taxon>Vertebrata</taxon>
        <taxon>Euteleostomi</taxon>
        <taxon>Archelosauria</taxon>
        <taxon>Archosauria</taxon>
        <taxon>Crocodylia</taxon>
        <taxon>Alligatoridae</taxon>
        <taxon>Alligatorinae</taxon>
        <taxon>Alligator</taxon>
    </lineage>
</organism>